<dbReference type="GO" id="GO:1990130">
    <property type="term" value="C:GATOR1 complex"/>
    <property type="evidence" value="ECO:0007669"/>
    <property type="project" value="UniProtKB-UniRule"/>
</dbReference>
<dbReference type="InterPro" id="IPR056603">
    <property type="entry name" value="HTH_NPRL3"/>
</dbReference>
<keyword evidence="5" id="KW-1185">Reference proteome</keyword>
<protein>
    <recommendedName>
        <fullName evidence="2">GATOR complex protein NPRL3</fullName>
    </recommendedName>
    <alternativeName>
        <fullName evidence="2">Nitrogen permease regulator 3-like protein</fullName>
    </alternativeName>
</protein>
<dbReference type="GO" id="GO:0005764">
    <property type="term" value="C:lysosome"/>
    <property type="evidence" value="ECO:0007669"/>
    <property type="project" value="UniProtKB-SubCell"/>
</dbReference>
<dbReference type="GeneID" id="136801298"/>
<comment type="subcellular location">
    <subcellularLocation>
        <location evidence="2">Lysosome</location>
    </subcellularLocation>
</comment>
<organism evidence="4 5">
    <name type="scientific">Clytia hemisphaerica</name>
    <dbReference type="NCBI Taxonomy" id="252671"/>
    <lineage>
        <taxon>Eukaryota</taxon>
        <taxon>Metazoa</taxon>
        <taxon>Cnidaria</taxon>
        <taxon>Hydrozoa</taxon>
        <taxon>Hydroidolina</taxon>
        <taxon>Leptothecata</taxon>
        <taxon>Obeliida</taxon>
        <taxon>Clytiidae</taxon>
        <taxon>Clytia</taxon>
    </lineage>
</organism>
<dbReference type="InterPro" id="IPR005365">
    <property type="entry name" value="Npr3"/>
</dbReference>
<comment type="similarity">
    <text evidence="1 2">Belongs to the NPR3 family.</text>
</comment>
<feature type="domain" description="GATOR1 complex protein NPRL3 C-terminal HTH" evidence="3">
    <location>
        <begin position="502"/>
        <end position="545"/>
    </location>
</feature>
<dbReference type="RefSeq" id="XP_066914033.1">
    <property type="nucleotide sequence ID" value="XM_067057932.1"/>
</dbReference>
<keyword evidence="2" id="KW-0732">Signal</keyword>
<evidence type="ECO:0000313" key="4">
    <source>
        <dbReference type="EnsemblMetazoa" id="CLYHEMP019169.1"/>
    </source>
</evidence>
<dbReference type="PANTHER" id="PTHR13153:SF5">
    <property type="entry name" value="GATOR COMPLEX PROTEIN NPRL3"/>
    <property type="match status" value="1"/>
</dbReference>
<evidence type="ECO:0000259" key="3">
    <source>
        <dbReference type="Pfam" id="PF24064"/>
    </source>
</evidence>
<dbReference type="PANTHER" id="PTHR13153">
    <property type="entry name" value="CGTHBA PROTEIN -14 GENE PROTEIN"/>
    <property type="match status" value="1"/>
</dbReference>
<dbReference type="GO" id="GO:0010508">
    <property type="term" value="P:positive regulation of autophagy"/>
    <property type="evidence" value="ECO:0007669"/>
    <property type="project" value="TreeGrafter"/>
</dbReference>
<dbReference type="GO" id="GO:0038202">
    <property type="term" value="P:TORC1 signaling"/>
    <property type="evidence" value="ECO:0007669"/>
    <property type="project" value="TreeGrafter"/>
</dbReference>
<dbReference type="EnsemblMetazoa" id="CLYHEMT019169.1">
    <property type="protein sequence ID" value="CLYHEMP019169.1"/>
    <property type="gene ID" value="CLYHEMG019169"/>
</dbReference>
<accession>A0A7M5X7Q9</accession>
<evidence type="ECO:0000313" key="5">
    <source>
        <dbReference type="Proteomes" id="UP000594262"/>
    </source>
</evidence>
<dbReference type="AlphaFoldDB" id="A0A7M5X7Q9"/>
<sequence length="558" mass="64125">MGPEEDPISIFLVISGSRGQRMLFRYPFQETSVSYGKSINSPQRIKSISEDIFQNPYRLNTQSSSNQESTKNQSVLNGGSIYGFSDSELASLMAPKSILCDQKFELKIGHVKLIGYPVQVRTDGTCSGFQDLLELESLDNDVMINMVNVVMAIHANVDATVASHYQNICMMLGKALRHEEKRVRYLSNQHEIMVMEIDRIEDLPESEQNVHERTLAKSQLAKDIVSAFQSMCDYGIVNINVNGWLGLNYCFPHKIHKAEIRNTMIDTSKFNTYIRRIKPYHTLLLTDDDDNEHEENEIANLIKILPPDASPVLHRLITLSRPVKNFQTLCQDADISLPQIFQIVAHLIYWGKCIVIYPLAESNIYVLAESVPTEIDSKCSEEFTKKFPEQSLHNVFQKFSFPLTLGDYRNPLCNDKHVEHAQIVTWLLKKRLIKQLHTFVYMVPMAAIDLERDSEIDPVEQRNTFFQRFQLKGTGDKTIFDAFPVAMQLSIISVSYLVERDDMLFFLRMTKYFDGEHHLENIMYFENVSRSKLIICIDKFRSILITVQHQDAATVQLA</sequence>
<dbReference type="Pfam" id="PF03666">
    <property type="entry name" value="NPR3"/>
    <property type="match status" value="2"/>
</dbReference>
<dbReference type="GO" id="GO:1904262">
    <property type="term" value="P:negative regulation of TORC1 signaling"/>
    <property type="evidence" value="ECO:0007669"/>
    <property type="project" value="TreeGrafter"/>
</dbReference>
<name>A0A7M5X7Q9_9CNID</name>
<dbReference type="Proteomes" id="UP000594262">
    <property type="component" value="Unplaced"/>
</dbReference>
<dbReference type="Pfam" id="PF24064">
    <property type="entry name" value="HTH_NPRL3"/>
    <property type="match status" value="1"/>
</dbReference>
<dbReference type="OrthoDB" id="18648at2759"/>
<dbReference type="GO" id="GO:0034198">
    <property type="term" value="P:cellular response to amino acid starvation"/>
    <property type="evidence" value="ECO:0007669"/>
    <property type="project" value="UniProtKB-UniRule"/>
</dbReference>
<keyword evidence="2" id="KW-0458">Lysosome</keyword>
<reference evidence="4" key="1">
    <citation type="submission" date="2021-01" db="UniProtKB">
        <authorList>
            <consortium name="EnsemblMetazoa"/>
        </authorList>
    </citation>
    <scope>IDENTIFICATION</scope>
</reference>
<evidence type="ECO:0000256" key="1">
    <source>
        <dbReference type="ARBA" id="ARBA00010546"/>
    </source>
</evidence>
<evidence type="ECO:0000256" key="2">
    <source>
        <dbReference type="RuleBase" id="RU368069"/>
    </source>
</evidence>
<proteinExistence type="inferred from homology"/>
<comment type="function">
    <text evidence="2">As a component of the GATOR1 complex functions as an inhibitor of the amino acid-sensing branch of the TORC1 pathway.</text>
</comment>